<sequence>MAAERDSEWYFGSRISVSEEQASSSSDFTESSIEIILDEDDLYESEKENSPVSEFDNDYRAQNENVTFVDNSYPKNKQDTQDIEFVHGPNILDETIEFVNGSNLQDETIEFVSSSNNKFSTQESGDLFSSDSGDYSSNDSSFDDDSSNEDIVFDLAKLQREKERIALLKNESTNDSKKINNSSSNGFPVTFNAGNVISEESYMDITSPGPKCPINSAQRISVHMLKHEKFKASSRTFAPPNSYINDGSAWIPDIKRTQLPIEKRKDDIINIIRENRVVVLSGSTGCGKRRIAATSLAHRVASERDTPLHGQIGFHIGGKGGYSIATRLRYVTTGILLEMLKMDRYLRSYTHVIMDEIHERNVDDDLMMAHLCTIMRQNSYLKLIVMSKFANYFREFETEKDGIFTEIPWIDIPTKKFPVDAFYLEDVCDALEVPETVRYKVLSDPLKPSMMQDRRELFINWIYDCHINSPADDAFLIFLPGISIIAEMEDQLMFLNHLHRIEKKKSCPNISVIKLHSTITIDEQCLVMIRPKKGYRKIILATNVAESSITVPDVKIIFDSCLRKDIFYEKESRCYSLNEQWISQDCAEQRRGRAGRLRPGVVYRFVPKKFYDNLCKERTPEIRRTPLSSLLLRCIYANFGDPRELLSHCIDPPEDMAVDYALEDLESTGAVIKTHEHFEENDDWIHGDKVSYEYEVTRLGTVLAQLPLDLHSGLLVVYGALFGALYDTLIIAAILQNRGVIVQPPNMEIWISAAMKRFHKNLPDNFPLQGGSDLISHLRAYLYWEETTQKDNSFNHKSEQAWCQQQFISLYWIREIQDMVISLRESLAYQNICAPPTLEERDKIRRNLYDNPDDQSDNDTIDETYNRFLKTPTSQTNVAESFHSKISEINPWTNIFDRNHGITSRPVNLKREPNIPLITILLIAAFHQNLFRVISNSNSRVFRYCPKKFNRQHTIEFGAQLLPPKKVLVDTLETEIGAIQNIVHPDTHPSDLMSFYEYCYIEFVKPAIPLWTHSRCRKKTAPPDAVYLAQKFRSVKYGIWTDNGSIPTDLESLINCDTVYSEDQKKLRFTSINGCPETTTALSAIFHSNQTKVFQSKNSLFFPLIIDPGENHCYAICASKLLTVNYGKSHVAEHITCLIGPLNAANYVGDAILALFANKVTIDNGSWNVYVNMARYPLFSRAPSEVDKSLINSFRDFMKQALIEKAPNIDSSISESTNKSNPTTRKELVDIWKECRVTSDEAGKLLVKSILMII</sequence>
<evidence type="ECO:0000259" key="2">
    <source>
        <dbReference type="PROSITE" id="PS51194"/>
    </source>
</evidence>
<dbReference type="Gene3D" id="1.20.120.1080">
    <property type="match status" value="1"/>
</dbReference>
<name>A0A9N8VFZ5_9GLOM</name>
<dbReference type="InterPro" id="IPR001650">
    <property type="entry name" value="Helicase_C-like"/>
</dbReference>
<dbReference type="InterPro" id="IPR027417">
    <property type="entry name" value="P-loop_NTPase"/>
</dbReference>
<dbReference type="Gene3D" id="3.40.50.300">
    <property type="entry name" value="P-loop containing nucleotide triphosphate hydrolases"/>
    <property type="match status" value="3"/>
</dbReference>
<dbReference type="SUPFAM" id="SSF52540">
    <property type="entry name" value="P-loop containing nucleoside triphosphate hydrolases"/>
    <property type="match status" value="1"/>
</dbReference>
<dbReference type="PROSITE" id="PS51194">
    <property type="entry name" value="HELICASE_CTER"/>
    <property type="match status" value="1"/>
</dbReference>
<feature type="region of interest" description="Disordered" evidence="1">
    <location>
        <begin position="116"/>
        <end position="146"/>
    </location>
</feature>
<dbReference type="OrthoDB" id="28053at2759"/>
<dbReference type="PANTHER" id="PTHR18934">
    <property type="entry name" value="ATP-DEPENDENT RNA HELICASE"/>
    <property type="match status" value="1"/>
</dbReference>
<feature type="domain" description="Helicase C-terminal" evidence="2">
    <location>
        <begin position="458"/>
        <end position="643"/>
    </location>
</feature>
<protein>
    <submittedName>
        <fullName evidence="3">1904_t:CDS:1</fullName>
    </submittedName>
</protein>
<dbReference type="AlphaFoldDB" id="A0A9N8VFZ5"/>
<keyword evidence="4" id="KW-1185">Reference proteome</keyword>
<dbReference type="CDD" id="cd17917">
    <property type="entry name" value="DEXHc_RHA-like"/>
    <property type="match status" value="1"/>
</dbReference>
<dbReference type="EMBL" id="CAJVPK010000105">
    <property type="protein sequence ID" value="CAG8449681.1"/>
    <property type="molecule type" value="Genomic_DNA"/>
</dbReference>
<dbReference type="Proteomes" id="UP000789706">
    <property type="component" value="Unassembled WGS sequence"/>
</dbReference>
<proteinExistence type="predicted"/>
<dbReference type="PANTHER" id="PTHR18934:SF113">
    <property type="entry name" value="ATP-DEPENDENT RNA HELICASE TDRD9"/>
    <property type="match status" value="1"/>
</dbReference>
<gene>
    <name evidence="3" type="ORF">DEBURN_LOCUS2043</name>
</gene>
<evidence type="ECO:0000313" key="4">
    <source>
        <dbReference type="Proteomes" id="UP000789706"/>
    </source>
</evidence>
<dbReference type="SMART" id="SM00490">
    <property type="entry name" value="HELICc"/>
    <property type="match status" value="1"/>
</dbReference>
<dbReference type="GO" id="GO:0004386">
    <property type="term" value="F:helicase activity"/>
    <property type="evidence" value="ECO:0007669"/>
    <property type="project" value="TreeGrafter"/>
</dbReference>
<feature type="compositionally biased region" description="Low complexity" evidence="1">
    <location>
        <begin position="123"/>
        <end position="140"/>
    </location>
</feature>
<dbReference type="GO" id="GO:0003723">
    <property type="term" value="F:RNA binding"/>
    <property type="evidence" value="ECO:0007669"/>
    <property type="project" value="TreeGrafter"/>
</dbReference>
<dbReference type="CDD" id="cd18791">
    <property type="entry name" value="SF2_C_RHA"/>
    <property type="match status" value="1"/>
</dbReference>
<reference evidence="3" key="1">
    <citation type="submission" date="2021-06" db="EMBL/GenBank/DDBJ databases">
        <authorList>
            <person name="Kallberg Y."/>
            <person name="Tangrot J."/>
            <person name="Rosling A."/>
        </authorList>
    </citation>
    <scope>NUCLEOTIDE SEQUENCE</scope>
    <source>
        <strain evidence="3">AZ414A</strain>
    </source>
</reference>
<accession>A0A9N8VFZ5</accession>
<dbReference type="Pfam" id="PF00271">
    <property type="entry name" value="Helicase_C"/>
    <property type="match status" value="1"/>
</dbReference>
<comment type="caution">
    <text evidence="3">The sequence shown here is derived from an EMBL/GenBank/DDBJ whole genome shotgun (WGS) entry which is preliminary data.</text>
</comment>
<evidence type="ECO:0000313" key="3">
    <source>
        <dbReference type="EMBL" id="CAG8449681.1"/>
    </source>
</evidence>
<organism evidence="3 4">
    <name type="scientific">Diversispora eburnea</name>
    <dbReference type="NCBI Taxonomy" id="1213867"/>
    <lineage>
        <taxon>Eukaryota</taxon>
        <taxon>Fungi</taxon>
        <taxon>Fungi incertae sedis</taxon>
        <taxon>Mucoromycota</taxon>
        <taxon>Glomeromycotina</taxon>
        <taxon>Glomeromycetes</taxon>
        <taxon>Diversisporales</taxon>
        <taxon>Diversisporaceae</taxon>
        <taxon>Diversispora</taxon>
    </lineage>
</organism>
<evidence type="ECO:0000256" key="1">
    <source>
        <dbReference type="SAM" id="MobiDB-lite"/>
    </source>
</evidence>